<dbReference type="CDD" id="cd00195">
    <property type="entry name" value="UBCc_UEV"/>
    <property type="match status" value="1"/>
</dbReference>
<sequence>MYFDICTREKSISISFVAMVTSKAVVGCEARIEKELREMKKFTSPNGLVQFVSENNKTDVIARLKLVGKHRSTDVKVTLKLSKSFPFEPPNLSIPSGGIIVYDGKLPLTRPTDWKSSTSLITIFTELCLYLSSSDENKTIKL</sequence>
<reference evidence="2" key="1">
    <citation type="journal article" date="2008" name="Nat. Genet.">
        <title>The Pristionchus pacificus genome provides a unique perspective on nematode lifestyle and parasitism.</title>
        <authorList>
            <person name="Dieterich C."/>
            <person name="Clifton S.W."/>
            <person name="Schuster L.N."/>
            <person name="Chinwalla A."/>
            <person name="Delehaunty K."/>
            <person name="Dinkelacker I."/>
            <person name="Fulton L."/>
            <person name="Fulton R."/>
            <person name="Godfrey J."/>
            <person name="Minx P."/>
            <person name="Mitreva M."/>
            <person name="Roeseler W."/>
            <person name="Tian H."/>
            <person name="Witte H."/>
            <person name="Yang S.P."/>
            <person name="Wilson R.K."/>
            <person name="Sommer R.J."/>
        </authorList>
    </citation>
    <scope>NUCLEOTIDE SEQUENCE [LARGE SCALE GENOMIC DNA]</scope>
    <source>
        <strain evidence="2">PS312</strain>
    </source>
</reference>
<name>A0A2A6CH02_PRIPA</name>
<accession>A0A8R1UTB4</accession>
<proteinExistence type="predicted"/>
<dbReference type="Gene3D" id="3.10.110.10">
    <property type="entry name" value="Ubiquitin Conjugating Enzyme"/>
    <property type="match status" value="1"/>
</dbReference>
<dbReference type="AlphaFoldDB" id="A0A2A6CH02"/>
<gene>
    <name evidence="1" type="primary">WBGene00278685</name>
</gene>
<evidence type="ECO:0000313" key="1">
    <source>
        <dbReference type="EnsemblMetazoa" id="PPA40316.1"/>
    </source>
</evidence>
<dbReference type="InterPro" id="IPR016135">
    <property type="entry name" value="UBQ-conjugating_enzyme/RWD"/>
</dbReference>
<reference evidence="1" key="2">
    <citation type="submission" date="2022-06" db="UniProtKB">
        <authorList>
            <consortium name="EnsemblMetazoa"/>
        </authorList>
    </citation>
    <scope>IDENTIFICATION</scope>
    <source>
        <strain evidence="1">PS312</strain>
    </source>
</reference>
<dbReference type="SUPFAM" id="SSF54495">
    <property type="entry name" value="UBC-like"/>
    <property type="match status" value="1"/>
</dbReference>
<keyword evidence="2" id="KW-1185">Reference proteome</keyword>
<protein>
    <submittedName>
        <fullName evidence="1">Uncharacterized protein</fullName>
    </submittedName>
</protein>
<accession>A0A2A6CH02</accession>
<organism evidence="1 2">
    <name type="scientific">Pristionchus pacificus</name>
    <name type="common">Parasitic nematode worm</name>
    <dbReference type="NCBI Taxonomy" id="54126"/>
    <lineage>
        <taxon>Eukaryota</taxon>
        <taxon>Metazoa</taxon>
        <taxon>Ecdysozoa</taxon>
        <taxon>Nematoda</taxon>
        <taxon>Chromadorea</taxon>
        <taxon>Rhabditida</taxon>
        <taxon>Rhabditina</taxon>
        <taxon>Diplogasteromorpha</taxon>
        <taxon>Diplogasteroidea</taxon>
        <taxon>Neodiplogasteridae</taxon>
        <taxon>Pristionchus</taxon>
    </lineage>
</organism>
<evidence type="ECO:0000313" key="2">
    <source>
        <dbReference type="Proteomes" id="UP000005239"/>
    </source>
</evidence>
<dbReference type="Proteomes" id="UP000005239">
    <property type="component" value="Unassembled WGS sequence"/>
</dbReference>
<dbReference type="EnsemblMetazoa" id="PPA40316.1">
    <property type="protein sequence ID" value="PPA40316.1"/>
    <property type="gene ID" value="WBGene00278685"/>
</dbReference>